<evidence type="ECO:0000313" key="10">
    <source>
        <dbReference type="Proteomes" id="UP000313948"/>
    </source>
</evidence>
<dbReference type="InterPro" id="IPR011051">
    <property type="entry name" value="RmlC_Cupin_sf"/>
</dbReference>
<dbReference type="Proteomes" id="UP000313948">
    <property type="component" value="Chromosome"/>
</dbReference>
<dbReference type="HAMAP" id="MF_01255">
    <property type="entry name" value="Ectoine_synth"/>
    <property type="match status" value="1"/>
</dbReference>
<sequence length="130" mass="14942">MIVRSFHDLDDTEFDVRTPSWRSKRIILARDKAGFSVHETTLYAGTENEFWYANHIEAVMVIEGEGTITDLGTSETHELRPGTTYLLDEHDKHVVRPRTEIRTICVFNPPVTGREVHDENGVYPLLTEDD</sequence>
<evidence type="ECO:0000256" key="3">
    <source>
        <dbReference type="ARBA" id="ARBA00013192"/>
    </source>
</evidence>
<evidence type="ECO:0000313" key="9">
    <source>
        <dbReference type="EMBL" id="QDB78633.1"/>
    </source>
</evidence>
<evidence type="ECO:0000256" key="7">
    <source>
        <dbReference type="ARBA" id="ARBA00048714"/>
    </source>
</evidence>
<dbReference type="Pfam" id="PF06339">
    <property type="entry name" value="Ectoine_synth"/>
    <property type="match status" value="1"/>
</dbReference>
<evidence type="ECO:0000256" key="6">
    <source>
        <dbReference type="ARBA" id="ARBA00033271"/>
    </source>
</evidence>
<comment type="catalytic activity">
    <reaction evidence="7 8">
        <text>(2S)-4-acetamido-2-aminobutanoate = L-ectoine + H2O</text>
        <dbReference type="Rhea" id="RHEA:17281"/>
        <dbReference type="ChEBI" id="CHEBI:15377"/>
        <dbReference type="ChEBI" id="CHEBI:58515"/>
        <dbReference type="ChEBI" id="CHEBI:58929"/>
        <dbReference type="EC" id="4.2.1.108"/>
    </reaction>
</comment>
<keyword evidence="10" id="KW-1185">Reference proteome</keyword>
<keyword evidence="5 8" id="KW-0456">Lyase</keyword>
<comment type="pathway">
    <text evidence="1 8">Amine and polyamine biosynthesis; ectoine biosynthesis; L-ectoine from L-aspartate 4-semialdehyde: step 3/3.</text>
</comment>
<proteinExistence type="inferred from homology"/>
<reference evidence="9 10" key="1">
    <citation type="submission" date="2019-05" db="EMBL/GenBank/DDBJ databases">
        <title>Georgenia *** sp. nov., and Georgenia *** sp. nov., isolated from the intestinal contents of plateau pika (Ochotona curzoniae) in the Qinghai-Tibet plateau of China.</title>
        <authorList>
            <person name="Tian Z."/>
        </authorList>
    </citation>
    <scope>NUCLEOTIDE SEQUENCE [LARGE SCALE GENOMIC DNA]</scope>
    <source>
        <strain evidence="9 10">Z294</strain>
    </source>
</reference>
<organism evidence="9 10">
    <name type="scientific">Georgenia wutianyii</name>
    <dbReference type="NCBI Taxonomy" id="2585135"/>
    <lineage>
        <taxon>Bacteria</taxon>
        <taxon>Bacillati</taxon>
        <taxon>Actinomycetota</taxon>
        <taxon>Actinomycetes</taxon>
        <taxon>Micrococcales</taxon>
        <taxon>Bogoriellaceae</taxon>
        <taxon>Georgenia</taxon>
    </lineage>
</organism>
<comment type="function">
    <text evidence="8">Catalyzes the circularization of gamma-N-acetyl-alpha,gamma-diaminobutyric acid (ADABA) to ectoine (1,4,5,6-tetrahydro-2-methyl-4-pyrimidine carboxylic acid), which is an excellent osmoprotectant.</text>
</comment>
<evidence type="ECO:0000256" key="1">
    <source>
        <dbReference type="ARBA" id="ARBA00005181"/>
    </source>
</evidence>
<evidence type="ECO:0000256" key="2">
    <source>
        <dbReference type="ARBA" id="ARBA00009637"/>
    </source>
</evidence>
<protein>
    <recommendedName>
        <fullName evidence="4 8">L-ectoine synthase</fullName>
        <ecNumber evidence="3 8">4.2.1.108</ecNumber>
    </recommendedName>
    <alternativeName>
        <fullName evidence="6 8">N-acetyldiaminobutyrate dehydratase</fullName>
    </alternativeName>
</protein>
<dbReference type="Gene3D" id="2.60.120.10">
    <property type="entry name" value="Jelly Rolls"/>
    <property type="match status" value="1"/>
</dbReference>
<evidence type="ECO:0000256" key="5">
    <source>
        <dbReference type="ARBA" id="ARBA00023239"/>
    </source>
</evidence>
<dbReference type="PANTHER" id="PTHR39289">
    <property type="match status" value="1"/>
</dbReference>
<gene>
    <name evidence="8" type="primary">ectC</name>
    <name evidence="9" type="ORF">FE251_03990</name>
</gene>
<dbReference type="InterPro" id="IPR014710">
    <property type="entry name" value="RmlC-like_jellyroll"/>
</dbReference>
<dbReference type="EMBL" id="CP040899">
    <property type="protein sequence ID" value="QDB78633.1"/>
    <property type="molecule type" value="Genomic_DNA"/>
</dbReference>
<dbReference type="RefSeq" id="WP_139948003.1">
    <property type="nucleotide sequence ID" value="NZ_CP040899.1"/>
</dbReference>
<evidence type="ECO:0000256" key="8">
    <source>
        <dbReference type="HAMAP-Rule" id="MF_01255"/>
    </source>
</evidence>
<dbReference type="NCBIfam" id="NF009806">
    <property type="entry name" value="PRK13290.1"/>
    <property type="match status" value="1"/>
</dbReference>
<dbReference type="CDD" id="cd06978">
    <property type="entry name" value="cupin_EctC"/>
    <property type="match status" value="1"/>
</dbReference>
<dbReference type="PANTHER" id="PTHR39289:SF1">
    <property type="entry name" value="L-ECTOINE SYNTHASE"/>
    <property type="match status" value="1"/>
</dbReference>
<accession>A0ABX5VKE8</accession>
<dbReference type="InterPro" id="IPR010462">
    <property type="entry name" value="Ectoine_synth"/>
</dbReference>
<dbReference type="EC" id="4.2.1.108" evidence="3 8"/>
<dbReference type="SUPFAM" id="SSF51182">
    <property type="entry name" value="RmlC-like cupins"/>
    <property type="match status" value="1"/>
</dbReference>
<name>A0ABX5VKE8_9MICO</name>
<comment type="similarity">
    <text evidence="2 8">Belongs to the ectoine synthase family.</text>
</comment>
<evidence type="ECO:0000256" key="4">
    <source>
        <dbReference type="ARBA" id="ARBA00019707"/>
    </source>
</evidence>